<comment type="caution">
    <text evidence="1">The sequence shown here is derived from an EMBL/GenBank/DDBJ whole genome shotgun (WGS) entry which is preliminary data.</text>
</comment>
<protein>
    <submittedName>
        <fullName evidence="1">Uncharacterized protein</fullName>
    </submittedName>
</protein>
<keyword evidence="2" id="KW-1185">Reference proteome</keyword>
<dbReference type="Proteomes" id="UP001056120">
    <property type="component" value="Linkage Group LG06"/>
</dbReference>
<reference evidence="1 2" key="2">
    <citation type="journal article" date="2022" name="Mol. Ecol. Resour.">
        <title>The genomes of chicory, endive, great burdock and yacon provide insights into Asteraceae paleo-polyploidization history and plant inulin production.</title>
        <authorList>
            <person name="Fan W."/>
            <person name="Wang S."/>
            <person name="Wang H."/>
            <person name="Wang A."/>
            <person name="Jiang F."/>
            <person name="Liu H."/>
            <person name="Zhao H."/>
            <person name="Xu D."/>
            <person name="Zhang Y."/>
        </authorList>
    </citation>
    <scope>NUCLEOTIDE SEQUENCE [LARGE SCALE GENOMIC DNA]</scope>
    <source>
        <strain evidence="2">cv. Yunnan</strain>
        <tissue evidence="1">Leaves</tissue>
    </source>
</reference>
<reference evidence="2" key="1">
    <citation type="journal article" date="2022" name="Mol. Ecol. Resour.">
        <title>The genomes of chicory, endive, great burdock and yacon provide insights into Asteraceae palaeo-polyploidization history and plant inulin production.</title>
        <authorList>
            <person name="Fan W."/>
            <person name="Wang S."/>
            <person name="Wang H."/>
            <person name="Wang A."/>
            <person name="Jiang F."/>
            <person name="Liu H."/>
            <person name="Zhao H."/>
            <person name="Xu D."/>
            <person name="Zhang Y."/>
        </authorList>
    </citation>
    <scope>NUCLEOTIDE SEQUENCE [LARGE SCALE GENOMIC DNA]</scope>
    <source>
        <strain evidence="2">cv. Yunnan</strain>
    </source>
</reference>
<name>A0ACB9J383_9ASTR</name>
<evidence type="ECO:0000313" key="2">
    <source>
        <dbReference type="Proteomes" id="UP001056120"/>
    </source>
</evidence>
<accession>A0ACB9J383</accession>
<proteinExistence type="predicted"/>
<gene>
    <name evidence="1" type="ORF">L1987_18905</name>
</gene>
<sequence length="1004" mass="115068">MISYFNVLSFIVLKRIVSYGHCCIEQQLEAAMYSASHVDMETVVCFLHCHETSRLPRNWQHHVVDFLYRNIPLLLLEIWNRDTWQTLFLALMRLSMLEYFMSTSNASLSNMTNILNYDNVIDTPTKPPRLMNLKDYSNWKIRSENYVNINDMSMWIPVAEGYKHPTHSHMSVSDAEKPVSALTVEKKTLYDREKKALAALSMCLPLEIYHTFKKFKTSRDLWEGLAKRCEGSTYIKKSIRELLKKQFSVFKSIEGESINELMSRYYHLLSEMVNNDISYKNRKEKFLKAKVQKKVHVVNHHAMLLLVLDVQRIITMILIHETGLGTSEENRKEVHWSDNQDKDGNNQNNQSSSTALISQHDENYDCGIHLEDIVAHVSQAFLAEVHTDAGSDNSSSDSDSSDSWNVNEVISVRCPKCVDSDLKIPRLCDDNTNLIIDLKASYLTNQTLKDNEKLLNERIESLKDDIKVLQSKSEVTKLRRKLECYKNSSFPLEYYTEKSSSEKVVGGVGYCSNDDEFFDSKRVQGQVKDYKVVELVIIKRVTRDRCILTEPDEDIEQTKPKSLKPFVSAGFDFQEINKIEKISTVEFIKEKVEANKPKVVKLFNIVSQCESSGSGSVQKEMYARVYKEKHACFHCRIVGQILINYPDKNVGKRLDDPRMGSSFVESKTKSVMKYAEVKPVVKVSEVQGTPRRTVGNHWYVDSGCSCHMTGNLNLLENVKEIQGGYVAFVGKKGGNISGQGSVSNGRSSFEKVNYVEQLEHNMLSVSQVCDKDFSLHFNQSEWLVLKPGFDIPEDWILMRAPRKNDTYMLDMRTAMTTSSIPTCLLSKASESESTLWHRKMAHINFRKMNFLVKNGLVSSVPAMRFHVNEDCIPCKKGKQHRKSHNSKLINSFVTPLELLHMDLFGPISVKSEGGKSYCLVVTDDYSRFSSVKFLISKDETVEILNFLILGLESLFKKKVRRISSYNGTEFKNENIGLFCLQKDVHHEFISPYVPQQNGVAEQKN</sequence>
<evidence type="ECO:0000313" key="1">
    <source>
        <dbReference type="EMBL" id="KAI3814158.1"/>
    </source>
</evidence>
<dbReference type="EMBL" id="CM042023">
    <property type="protein sequence ID" value="KAI3814158.1"/>
    <property type="molecule type" value="Genomic_DNA"/>
</dbReference>
<organism evidence="1 2">
    <name type="scientific">Smallanthus sonchifolius</name>
    <dbReference type="NCBI Taxonomy" id="185202"/>
    <lineage>
        <taxon>Eukaryota</taxon>
        <taxon>Viridiplantae</taxon>
        <taxon>Streptophyta</taxon>
        <taxon>Embryophyta</taxon>
        <taxon>Tracheophyta</taxon>
        <taxon>Spermatophyta</taxon>
        <taxon>Magnoliopsida</taxon>
        <taxon>eudicotyledons</taxon>
        <taxon>Gunneridae</taxon>
        <taxon>Pentapetalae</taxon>
        <taxon>asterids</taxon>
        <taxon>campanulids</taxon>
        <taxon>Asterales</taxon>
        <taxon>Asteraceae</taxon>
        <taxon>Asteroideae</taxon>
        <taxon>Heliantheae alliance</taxon>
        <taxon>Millerieae</taxon>
        <taxon>Smallanthus</taxon>
    </lineage>
</organism>